<proteinExistence type="predicted"/>
<sequence>MNNIKNNIFKKFLNYILKNKLIKLGFNYNYYKINNNNYDNIIINETNKYYFRKIKIFKYKCNSIIKGKDIYKKIEYRLISINNISHTLAKGNVRNYKITTCSGIKSNWLGLGTHSSNNFYNSMYLSKYLSINNIYVINLKNYIYNNYIFKFKGCKIELFSVIRNIFKLTKIISSVQYLLGKNCFNIKLFKSRNKNIIIKLLLSSLTKI</sequence>
<evidence type="ECO:0000313" key="1">
    <source>
        <dbReference type="EMBL" id="BBD21437.1"/>
    </source>
</evidence>
<gene>
    <name evidence="1" type="primary">rps5</name>
</gene>
<accession>A0A455R4T5</accession>
<protein>
    <submittedName>
        <fullName evidence="1">Ribosomal protein S5</fullName>
    </submittedName>
</protein>
<organism evidence="1">
    <name type="scientific">Babesia rodhaini</name>
    <dbReference type="NCBI Taxonomy" id="5870"/>
    <lineage>
        <taxon>Eukaryota</taxon>
        <taxon>Sar</taxon>
        <taxon>Alveolata</taxon>
        <taxon>Apicomplexa</taxon>
        <taxon>Aconoidasida</taxon>
        <taxon>Piroplasmida</taxon>
        <taxon>Babesiidae</taxon>
        <taxon>Babesia</taxon>
    </lineage>
</organism>
<dbReference type="GO" id="GO:0005840">
    <property type="term" value="C:ribosome"/>
    <property type="evidence" value="ECO:0007669"/>
    <property type="project" value="UniProtKB-KW"/>
</dbReference>
<dbReference type="EMBL" id="AB665055">
    <property type="protein sequence ID" value="BBD21437.1"/>
    <property type="molecule type" value="Genomic_DNA"/>
</dbReference>
<dbReference type="AlphaFoldDB" id="A0A455R4T5"/>
<name>A0A455R4T5_BABRO</name>
<keyword evidence="1" id="KW-0687">Ribonucleoprotein</keyword>
<keyword evidence="1" id="KW-0689">Ribosomal protein</keyword>
<dbReference type="SUPFAM" id="SSF54768">
    <property type="entry name" value="dsRNA-binding domain-like"/>
    <property type="match status" value="1"/>
</dbReference>
<reference evidence="1" key="1">
    <citation type="submission" date="2011-08" db="EMBL/GenBank/DDBJ databases">
        <title>Complete nucleotide sequence of the plastid genome from the apicomplexan parasite Babesia rodhaini.</title>
        <authorList>
            <person name="Hikosaka K."/>
            <person name="Arisue N."/>
            <person name="Tsuji N."/>
            <person name="Horii T."/>
            <person name="Kita K."/>
            <person name="Tanabe K."/>
        </authorList>
    </citation>
    <scope>NUCLEOTIDE SEQUENCE</scope>
    <source>
        <strain evidence="1">Australian</strain>
    </source>
</reference>